<evidence type="ECO:0000313" key="6">
    <source>
        <dbReference type="Proteomes" id="UP000317881"/>
    </source>
</evidence>
<keyword evidence="6" id="KW-1185">Reference proteome</keyword>
<keyword evidence="2" id="KW-0862">Zinc</keyword>
<evidence type="ECO:0000256" key="1">
    <source>
        <dbReference type="ARBA" id="ARBA00022723"/>
    </source>
</evidence>
<dbReference type="AlphaFoldDB" id="A0A4Y3VSE3"/>
<dbReference type="PROSITE" id="PS00903">
    <property type="entry name" value="CYT_DCMP_DEAMINASES_1"/>
    <property type="match status" value="1"/>
</dbReference>
<dbReference type="InterPro" id="IPR002125">
    <property type="entry name" value="CMP_dCMP_dom"/>
</dbReference>
<evidence type="ECO:0000259" key="4">
    <source>
        <dbReference type="PROSITE" id="PS51747"/>
    </source>
</evidence>
<proteinExistence type="predicted"/>
<dbReference type="GO" id="GO:0016787">
    <property type="term" value="F:hydrolase activity"/>
    <property type="evidence" value="ECO:0007669"/>
    <property type="project" value="InterPro"/>
</dbReference>
<gene>
    <name evidence="5" type="ORF">SSP24_72080</name>
</gene>
<accession>A0A4Y3VSE3</accession>
<sequence>MTARQGRCAPALRPRPEERSTGQKLPSTPMKFIHLALRQAGRSACRFRVGAALAAGNRVLAAQPNKYRNPGRIDFRHSTFHAEEAVLRRVTAAGGTDIYVARLDAAGRPALARPCERCMHTLADAGVLRAHYTTAHGDVHTIDVRRAARGTA</sequence>
<dbReference type="Proteomes" id="UP000317881">
    <property type="component" value="Unassembled WGS sequence"/>
</dbReference>
<dbReference type="EMBL" id="BJND01000075">
    <property type="protein sequence ID" value="GEC09553.1"/>
    <property type="molecule type" value="Genomic_DNA"/>
</dbReference>
<organism evidence="5 6">
    <name type="scientific">Streptomyces spinoverrucosus</name>
    <dbReference type="NCBI Taxonomy" id="284043"/>
    <lineage>
        <taxon>Bacteria</taxon>
        <taxon>Bacillati</taxon>
        <taxon>Actinomycetota</taxon>
        <taxon>Actinomycetes</taxon>
        <taxon>Kitasatosporales</taxon>
        <taxon>Streptomycetaceae</taxon>
        <taxon>Streptomyces</taxon>
    </lineage>
</organism>
<feature type="region of interest" description="Disordered" evidence="3">
    <location>
        <begin position="1"/>
        <end position="27"/>
    </location>
</feature>
<evidence type="ECO:0000256" key="2">
    <source>
        <dbReference type="ARBA" id="ARBA00022833"/>
    </source>
</evidence>
<dbReference type="Gene3D" id="3.40.140.10">
    <property type="entry name" value="Cytidine Deaminase, domain 2"/>
    <property type="match status" value="1"/>
</dbReference>
<dbReference type="PROSITE" id="PS51747">
    <property type="entry name" value="CYT_DCMP_DEAMINASES_2"/>
    <property type="match status" value="1"/>
</dbReference>
<evidence type="ECO:0000256" key="3">
    <source>
        <dbReference type="SAM" id="MobiDB-lite"/>
    </source>
</evidence>
<comment type="caution">
    <text evidence="5">The sequence shown here is derived from an EMBL/GenBank/DDBJ whole genome shotgun (WGS) entry which is preliminary data.</text>
</comment>
<feature type="domain" description="CMP/dCMP-type deaminase" evidence="4">
    <location>
        <begin position="27"/>
        <end position="152"/>
    </location>
</feature>
<reference evidence="5 6" key="1">
    <citation type="submission" date="2019-06" db="EMBL/GenBank/DDBJ databases">
        <title>Whole genome shotgun sequence of Streptomyces spinoverrucosus NBRC 14228.</title>
        <authorList>
            <person name="Hosoyama A."/>
            <person name="Uohara A."/>
            <person name="Ohji S."/>
            <person name="Ichikawa N."/>
        </authorList>
    </citation>
    <scope>NUCLEOTIDE SEQUENCE [LARGE SCALE GENOMIC DNA]</scope>
    <source>
        <strain evidence="5 6">NBRC 14228</strain>
    </source>
</reference>
<dbReference type="Pfam" id="PF00383">
    <property type="entry name" value="dCMP_cyt_deam_1"/>
    <property type="match status" value="1"/>
</dbReference>
<protein>
    <recommendedName>
        <fullName evidence="4">CMP/dCMP-type deaminase domain-containing protein</fullName>
    </recommendedName>
</protein>
<evidence type="ECO:0000313" key="5">
    <source>
        <dbReference type="EMBL" id="GEC09553.1"/>
    </source>
</evidence>
<name>A0A4Y3VSE3_9ACTN</name>
<dbReference type="InterPro" id="IPR016193">
    <property type="entry name" value="Cytidine_deaminase-like"/>
</dbReference>
<dbReference type="GO" id="GO:0008270">
    <property type="term" value="F:zinc ion binding"/>
    <property type="evidence" value="ECO:0007669"/>
    <property type="project" value="InterPro"/>
</dbReference>
<dbReference type="InterPro" id="IPR016192">
    <property type="entry name" value="APOBEC/CMP_deaminase_Zn-bd"/>
</dbReference>
<dbReference type="SUPFAM" id="SSF53927">
    <property type="entry name" value="Cytidine deaminase-like"/>
    <property type="match status" value="1"/>
</dbReference>
<keyword evidence="1" id="KW-0479">Metal-binding</keyword>